<reference evidence="5 6" key="1">
    <citation type="submission" date="2018-12" db="EMBL/GenBank/DDBJ databases">
        <authorList>
            <person name="Sun L."/>
            <person name="Chen Z."/>
        </authorList>
    </citation>
    <scope>NUCLEOTIDE SEQUENCE [LARGE SCALE GENOMIC DNA]</scope>
    <source>
        <strain evidence="5 6">DSM 15890</strain>
    </source>
</reference>
<protein>
    <submittedName>
        <fullName evidence="5">AMP-dependent synthetase</fullName>
    </submittedName>
</protein>
<evidence type="ECO:0000256" key="2">
    <source>
        <dbReference type="ARBA" id="ARBA00022598"/>
    </source>
</evidence>
<keyword evidence="6" id="KW-1185">Reference proteome</keyword>
<dbReference type="InterPro" id="IPR000873">
    <property type="entry name" value="AMP-dep_synth/lig_dom"/>
</dbReference>
<evidence type="ECO:0000256" key="1">
    <source>
        <dbReference type="ARBA" id="ARBA00006432"/>
    </source>
</evidence>
<dbReference type="Pfam" id="PF00501">
    <property type="entry name" value="AMP-binding"/>
    <property type="match status" value="1"/>
</dbReference>
<name>A0A3S1BTL7_9BACL</name>
<dbReference type="GO" id="GO:0031956">
    <property type="term" value="F:medium-chain fatty acid-CoA ligase activity"/>
    <property type="evidence" value="ECO:0007669"/>
    <property type="project" value="TreeGrafter"/>
</dbReference>
<gene>
    <name evidence="5" type="ORF">EJP82_08340</name>
</gene>
<dbReference type="AlphaFoldDB" id="A0A3S1BTL7"/>
<evidence type="ECO:0000313" key="5">
    <source>
        <dbReference type="EMBL" id="RUT47177.1"/>
    </source>
</evidence>
<sequence length="512" mass="57922">MRLFKLFHVMYKIRLFSPLSLFRLSSAIYTFGINLMTLLNFSARTYGEKIALVDEQESLTYSQLFAQSEELSVVLRESYQLASGKKVGFLCKNHASLVKAIFAVSLSGADVYLLNAEMSESQLNNILERHDFDLMVLDEERSPLLEQSSYTKSKLLSYHDTLPAISNLFSTRNYTKHKRYRTSTSKLVLLTGGTTGNAKEAAHKPSLFNYLNPFHDFLIRLKILNYHTAYIATPIYHGYGVAVLILFCALGKKVVVHRGFDAEEACRLIREHQVEVVTVVPLMLHKMLNTNADDLKSLACIASGGAELNPKLVKETQGQLGEVLYNLYGTSEAGLNIIATPQDLAYSAYTIGRKIKGVRLKIMNERKEEVEARTVGQFCISNSWSMRNGVNSWIETGDLGYRDEEGYYFLRGRADSMIVSAGENVYPLEVEQLLLTHPQIEDAAVIGMQDEQFGQRLKAIVRLTPQAETTEEELLQWLRPRLARFQMPKEIIVVDDLPYTSLGKLDKKRLKS</sequence>
<feature type="domain" description="AMP-dependent synthetase/ligase" evidence="3">
    <location>
        <begin position="42"/>
        <end position="387"/>
    </location>
</feature>
<dbReference type="Gene3D" id="3.40.50.12780">
    <property type="entry name" value="N-terminal domain of ligase-like"/>
    <property type="match status" value="1"/>
</dbReference>
<dbReference type="Gene3D" id="3.30.300.30">
    <property type="match status" value="1"/>
</dbReference>
<dbReference type="Proteomes" id="UP000279446">
    <property type="component" value="Unassembled WGS sequence"/>
</dbReference>
<dbReference type="PANTHER" id="PTHR43201">
    <property type="entry name" value="ACYL-COA SYNTHETASE"/>
    <property type="match status" value="1"/>
</dbReference>
<dbReference type="GO" id="GO:0006631">
    <property type="term" value="P:fatty acid metabolic process"/>
    <property type="evidence" value="ECO:0007669"/>
    <property type="project" value="TreeGrafter"/>
</dbReference>
<dbReference type="InterPro" id="IPR042099">
    <property type="entry name" value="ANL_N_sf"/>
</dbReference>
<comment type="similarity">
    <text evidence="1">Belongs to the ATP-dependent AMP-binding enzyme family.</text>
</comment>
<evidence type="ECO:0000313" key="6">
    <source>
        <dbReference type="Proteomes" id="UP000279446"/>
    </source>
</evidence>
<evidence type="ECO:0000259" key="3">
    <source>
        <dbReference type="Pfam" id="PF00501"/>
    </source>
</evidence>
<dbReference type="EMBL" id="RZNY01000005">
    <property type="protein sequence ID" value="RUT47177.1"/>
    <property type="molecule type" value="Genomic_DNA"/>
</dbReference>
<organism evidence="5 6">
    <name type="scientific">Paenibacillus anaericanus</name>
    <dbReference type="NCBI Taxonomy" id="170367"/>
    <lineage>
        <taxon>Bacteria</taxon>
        <taxon>Bacillati</taxon>
        <taxon>Bacillota</taxon>
        <taxon>Bacilli</taxon>
        <taxon>Bacillales</taxon>
        <taxon>Paenibacillaceae</taxon>
        <taxon>Paenibacillus</taxon>
    </lineage>
</organism>
<dbReference type="InterPro" id="IPR045851">
    <property type="entry name" value="AMP-bd_C_sf"/>
</dbReference>
<dbReference type="SUPFAM" id="SSF56801">
    <property type="entry name" value="Acetyl-CoA synthetase-like"/>
    <property type="match status" value="1"/>
</dbReference>
<dbReference type="Pfam" id="PF13193">
    <property type="entry name" value="AMP-binding_C"/>
    <property type="match status" value="1"/>
</dbReference>
<evidence type="ECO:0000259" key="4">
    <source>
        <dbReference type="Pfam" id="PF13193"/>
    </source>
</evidence>
<dbReference type="FunFam" id="3.30.300.30:FF:000008">
    <property type="entry name" value="2,3-dihydroxybenzoate-AMP ligase"/>
    <property type="match status" value="1"/>
</dbReference>
<proteinExistence type="inferred from homology"/>
<comment type="caution">
    <text evidence="5">The sequence shown here is derived from an EMBL/GenBank/DDBJ whole genome shotgun (WGS) entry which is preliminary data.</text>
</comment>
<accession>A0A3S1BTL7</accession>
<dbReference type="CDD" id="cd04433">
    <property type="entry name" value="AFD_class_I"/>
    <property type="match status" value="1"/>
</dbReference>
<feature type="domain" description="AMP-binding enzyme C-terminal" evidence="4">
    <location>
        <begin position="429"/>
        <end position="504"/>
    </location>
</feature>
<dbReference type="InterPro" id="IPR025110">
    <property type="entry name" value="AMP-bd_C"/>
</dbReference>
<keyword evidence="2" id="KW-0436">Ligase</keyword>
<dbReference type="PANTHER" id="PTHR43201:SF5">
    <property type="entry name" value="MEDIUM-CHAIN ACYL-COA LIGASE ACSF2, MITOCHONDRIAL"/>
    <property type="match status" value="1"/>
</dbReference>
<dbReference type="RefSeq" id="WP_127191576.1">
    <property type="nucleotide sequence ID" value="NZ_RZNY01000005.1"/>
</dbReference>
<dbReference type="OrthoDB" id="9778383at2"/>